<organism evidence="1 2">
    <name type="scientific">Agromyces fucosus</name>
    <dbReference type="NCBI Taxonomy" id="41985"/>
    <lineage>
        <taxon>Bacteria</taxon>
        <taxon>Bacillati</taxon>
        <taxon>Actinomycetota</taxon>
        <taxon>Actinomycetes</taxon>
        <taxon>Micrococcales</taxon>
        <taxon>Microbacteriaceae</taxon>
        <taxon>Agromyces</taxon>
    </lineage>
</organism>
<dbReference type="InterPro" id="IPR014942">
    <property type="entry name" value="AbiEii"/>
</dbReference>
<sequence length="291" mass="31997">MTPSDRARSLTDRVRFVANERAVDVARLRRQLVFQCVLARLAVDDVWVLKGGYCLEVRLGGVARATKDLDLAFRGDASLIDAHQMSELLETALDRELDDGFTFSIDEPKALAAAEAGQPGWRVSVRAFIGGAAFETVKLDVVVRAAEIRGGTGPLAVEPVLQSPEFTSIVIAAVDIPQHAAEKTHAYARIYAHDRPSSRVKDLVDLVLLIEAGLLEPRSWAVRLVHVFTVRDRTPPPAELPEPPESWRVPYGAMGEELQLAASDLDAGWRLVAEMYAIAVTAFDEHHLDME</sequence>
<gene>
    <name evidence="1" type="ORF">ESP57_12285</name>
</gene>
<reference evidence="1 2" key="1">
    <citation type="submission" date="2019-01" db="EMBL/GenBank/DDBJ databases">
        <authorList>
            <person name="Li J."/>
        </authorList>
    </citation>
    <scope>NUCLEOTIDE SEQUENCE [LARGE SCALE GENOMIC DNA]</scope>
    <source>
        <strain evidence="1 2">CCUG 35506</strain>
    </source>
</reference>
<accession>A0A4Q2JHZ2</accession>
<comment type="caution">
    <text evidence="1">The sequence shown here is derived from an EMBL/GenBank/DDBJ whole genome shotgun (WGS) entry which is preliminary data.</text>
</comment>
<dbReference type="GO" id="GO:0016740">
    <property type="term" value="F:transferase activity"/>
    <property type="evidence" value="ECO:0007669"/>
    <property type="project" value="UniProtKB-KW"/>
</dbReference>
<evidence type="ECO:0000313" key="2">
    <source>
        <dbReference type="Proteomes" id="UP000292935"/>
    </source>
</evidence>
<keyword evidence="2" id="KW-1185">Reference proteome</keyword>
<dbReference type="AlphaFoldDB" id="A0A4Q2JHZ2"/>
<name>A0A4Q2JHZ2_9MICO</name>
<dbReference type="OrthoDB" id="4084402at2"/>
<evidence type="ECO:0000313" key="1">
    <source>
        <dbReference type="EMBL" id="RXZ47352.1"/>
    </source>
</evidence>
<dbReference type="EMBL" id="SDPO01000003">
    <property type="protein sequence ID" value="RXZ47352.1"/>
    <property type="molecule type" value="Genomic_DNA"/>
</dbReference>
<dbReference type="Pfam" id="PF08843">
    <property type="entry name" value="AbiEii"/>
    <property type="match status" value="1"/>
</dbReference>
<proteinExistence type="predicted"/>
<keyword evidence="1" id="KW-0808">Transferase</keyword>
<protein>
    <submittedName>
        <fullName evidence="1">Nucleotidyl transferase AbiEii/AbiGii toxin family protein</fullName>
    </submittedName>
</protein>
<dbReference type="Proteomes" id="UP000292935">
    <property type="component" value="Unassembled WGS sequence"/>
</dbReference>